<evidence type="ECO:0000256" key="1">
    <source>
        <dbReference type="SAM" id="Phobius"/>
    </source>
</evidence>
<dbReference type="Proteomes" id="UP001320178">
    <property type="component" value="Unassembled WGS sequence"/>
</dbReference>
<accession>A0AAW4YWU3</accession>
<reference evidence="2" key="1">
    <citation type="submission" date="2020-05" db="EMBL/GenBank/DDBJ databases">
        <authorList>
            <person name="Wang L."/>
            <person name="Shao Z."/>
        </authorList>
    </citation>
    <scope>NUCLEOTIDE SEQUENCE</scope>
    <source>
        <strain evidence="2">MCCC 1A05776</strain>
    </source>
</reference>
<organism evidence="2 3">
    <name type="scientific">Billgrantia desiderata</name>
    <dbReference type="NCBI Taxonomy" id="52021"/>
    <lineage>
        <taxon>Bacteria</taxon>
        <taxon>Pseudomonadati</taxon>
        <taxon>Pseudomonadota</taxon>
        <taxon>Gammaproteobacteria</taxon>
        <taxon>Oceanospirillales</taxon>
        <taxon>Halomonadaceae</taxon>
        <taxon>Billgrantia</taxon>
    </lineage>
</organism>
<dbReference type="EMBL" id="JABFTS010000006">
    <property type="protein sequence ID" value="MCE8052501.1"/>
    <property type="molecule type" value="Genomic_DNA"/>
</dbReference>
<protein>
    <submittedName>
        <fullName evidence="2">Uncharacterized protein</fullName>
    </submittedName>
</protein>
<reference evidence="2" key="2">
    <citation type="journal article" date="2021" name="Front. Microbiol.">
        <title>Aerobic Denitrification and Heterotrophic Sulfur Oxidation in the Genus Halomonas Revealed by Six Novel Species Characterizations and Genome-Based Analysis.</title>
        <authorList>
            <person name="Wang L."/>
            <person name="Shao Z."/>
        </authorList>
    </citation>
    <scope>NUCLEOTIDE SEQUENCE</scope>
    <source>
        <strain evidence="2">MCCC 1A05776</strain>
    </source>
</reference>
<evidence type="ECO:0000313" key="3">
    <source>
        <dbReference type="Proteomes" id="UP001320178"/>
    </source>
</evidence>
<keyword evidence="1" id="KW-0472">Membrane</keyword>
<feature type="transmembrane region" description="Helical" evidence="1">
    <location>
        <begin position="13"/>
        <end position="34"/>
    </location>
</feature>
<comment type="caution">
    <text evidence="2">The sequence shown here is derived from an EMBL/GenBank/DDBJ whole genome shotgun (WGS) entry which is preliminary data.</text>
</comment>
<name>A0AAW4YWU3_9GAMM</name>
<proteinExistence type="predicted"/>
<gene>
    <name evidence="2" type="ORF">HOP61_14475</name>
</gene>
<keyword evidence="1" id="KW-0812">Transmembrane</keyword>
<evidence type="ECO:0000313" key="2">
    <source>
        <dbReference type="EMBL" id="MCE8052501.1"/>
    </source>
</evidence>
<sequence length="372" mass="40179">MTSMAEPLRRVPAAYWGLTLLLVLTLMLALGYGYRQLQERSEAPLFRVVVNGEALILDGETHAALGQELSVLSGQLDLHLRDEMQPWLDARLDTAFAPLEAAIPEYLDWHFSLRGSYLRLAVALGGDLDEWLEAQLNERLLERSNIAAALEELEADFGARLVEVQQRVVGEIGSTLQARYAPRQAAARNEDELPTIDLDLALEGMLQGRWDEARWGAAGAGGVVGFAAGRALTQRLVAGTAMQGSRALMARIAPRLGMHAARSVGTGAATTAATAPSGPMALLAGTAATAVALAGFAGTEYALLKAEESRYRDDMHAELELELTRARAEVRQALEAAASDWTQTLERSLQQGIHDAEEAAQVPSQYRILGSR</sequence>
<keyword evidence="1" id="KW-1133">Transmembrane helix</keyword>
<dbReference type="AlphaFoldDB" id="A0AAW4YWU3"/>
<dbReference type="RefSeq" id="WP_234239869.1">
    <property type="nucleotide sequence ID" value="NZ_JABFTS010000006.1"/>
</dbReference>